<evidence type="ECO:0008006" key="9">
    <source>
        <dbReference type="Google" id="ProtNLM"/>
    </source>
</evidence>
<sequence length="798" mass="91998">MAVFGGTNLSSVQLQIQNAFSKPLLSRIHETENIIRTTSTKELKNVLPMIVEGIFGFGTEIGWDIDRVSNRYYSEFDSLRYFLSPDGPLLKLINSLQLEPYTYEFSISHLPSGTRQMIEEGIIPAFYANKIQQQPHGFILALSAFEFYMFHFAYALVNPKFTKSTWHEFYDFIYPSLIDDYLSYFMPLDKKHLPSMPHSPPPIRSPVSHYHVSSSHAQSHSPHSSPSVSPLKSPRGLFKSSFTVANQKQHTPSSPVMDQSEAETWRSETMLQIWCEFWLNQNTVSSERQRFPRGTVEHFVPTANHVNVVRVLVKYIHYFVNTASQLPYQTTNTSALDEFKKTIIPQILQKKLYSFLKHAFDHWPLDSSFKMVLEIWLSYIQPWRYTDPKHVINKDRNRPEQDNDKKLDDKWYPFIEDNLLFYSVLFQEFLPRVYRIDLTSYSNTLMLYRVTKVFSKANLSVLIERAEKKMCGSSFLSTKNPYLSMTTDLGASYLSMSDGMSSLPSQLVELESPGFQYIPLFGYRTQSMSSAVLDQMMDAKLAAIKRPDISEKNKHKGFFSWLASFFAEDVPYGHTSPEEIKKQQMLLNASVRNICTVFKMPVPLEVQDQTMPTDMSSHDSSIIGESTVPDHIDTETGPQLTPLGRYQVANGLKKFDVLYYGDPDLEPIKSYENAALVRFFYYFCEIINTKFAEDINILYNRTDFLGRMIQTYISPPLSQQDVILSPVSKVKAEHLRQPRLSLRFLAAYKNLIYLGILYLVMNLWFGLGPLGFVVLLLFGTIFYAAFNALVKPRHKKLH</sequence>
<name>A0AAN8Q535_PATCE</name>
<dbReference type="PANTHER" id="PTHR12988">
    <property type="entry name" value="SPHINGOMYELIN PHOSPHODIESTERASE 4"/>
    <property type="match status" value="1"/>
</dbReference>
<evidence type="ECO:0000256" key="1">
    <source>
        <dbReference type="ARBA" id="ARBA00004167"/>
    </source>
</evidence>
<comment type="subcellular location">
    <subcellularLocation>
        <location evidence="1">Membrane</location>
        <topology evidence="1">Single-pass membrane protein</topology>
    </subcellularLocation>
</comment>
<dbReference type="Pfam" id="PF14724">
    <property type="entry name" value="mit_SMPDase"/>
    <property type="match status" value="2"/>
</dbReference>
<dbReference type="GO" id="GO:0016020">
    <property type="term" value="C:membrane"/>
    <property type="evidence" value="ECO:0007669"/>
    <property type="project" value="UniProtKB-SubCell"/>
</dbReference>
<dbReference type="Proteomes" id="UP001347796">
    <property type="component" value="Unassembled WGS sequence"/>
</dbReference>
<evidence type="ECO:0000313" key="7">
    <source>
        <dbReference type="EMBL" id="KAK6191735.1"/>
    </source>
</evidence>
<evidence type="ECO:0000256" key="3">
    <source>
        <dbReference type="ARBA" id="ARBA00022989"/>
    </source>
</evidence>
<dbReference type="PANTHER" id="PTHR12988:SF6">
    <property type="entry name" value="SPHINGOMYELIN PHOSPHODIESTERASE 4"/>
    <property type="match status" value="1"/>
</dbReference>
<proteinExistence type="predicted"/>
<dbReference type="GO" id="GO:0006685">
    <property type="term" value="P:sphingomyelin catabolic process"/>
    <property type="evidence" value="ECO:0007669"/>
    <property type="project" value="TreeGrafter"/>
</dbReference>
<evidence type="ECO:0000256" key="5">
    <source>
        <dbReference type="SAM" id="MobiDB-lite"/>
    </source>
</evidence>
<evidence type="ECO:0000256" key="6">
    <source>
        <dbReference type="SAM" id="Phobius"/>
    </source>
</evidence>
<dbReference type="GO" id="GO:0046513">
    <property type="term" value="P:ceramide biosynthetic process"/>
    <property type="evidence" value="ECO:0007669"/>
    <property type="project" value="TreeGrafter"/>
</dbReference>
<dbReference type="GO" id="GO:0046475">
    <property type="term" value="P:glycerophospholipid catabolic process"/>
    <property type="evidence" value="ECO:0007669"/>
    <property type="project" value="TreeGrafter"/>
</dbReference>
<dbReference type="InterPro" id="IPR024129">
    <property type="entry name" value="Sphingomy_SMPD4"/>
</dbReference>
<evidence type="ECO:0000256" key="4">
    <source>
        <dbReference type="ARBA" id="ARBA00023136"/>
    </source>
</evidence>
<keyword evidence="4 6" id="KW-0472">Membrane</keyword>
<feature type="region of interest" description="Disordered" evidence="5">
    <location>
        <begin position="207"/>
        <end position="232"/>
    </location>
</feature>
<organism evidence="7 8">
    <name type="scientific">Patella caerulea</name>
    <name type="common">Rayed Mediterranean limpet</name>
    <dbReference type="NCBI Taxonomy" id="87958"/>
    <lineage>
        <taxon>Eukaryota</taxon>
        <taxon>Metazoa</taxon>
        <taxon>Spiralia</taxon>
        <taxon>Lophotrochozoa</taxon>
        <taxon>Mollusca</taxon>
        <taxon>Gastropoda</taxon>
        <taxon>Patellogastropoda</taxon>
        <taxon>Patelloidea</taxon>
        <taxon>Patellidae</taxon>
        <taxon>Patella</taxon>
    </lineage>
</organism>
<evidence type="ECO:0000313" key="8">
    <source>
        <dbReference type="Proteomes" id="UP001347796"/>
    </source>
</evidence>
<gene>
    <name evidence="7" type="ORF">SNE40_003341</name>
</gene>
<comment type="caution">
    <text evidence="7">The sequence shown here is derived from an EMBL/GenBank/DDBJ whole genome shotgun (WGS) entry which is preliminary data.</text>
</comment>
<dbReference type="EMBL" id="JAZGQO010000002">
    <property type="protein sequence ID" value="KAK6191735.1"/>
    <property type="molecule type" value="Genomic_DNA"/>
</dbReference>
<accession>A0AAN8Q535</accession>
<feature type="transmembrane region" description="Helical" evidence="6">
    <location>
        <begin position="771"/>
        <end position="790"/>
    </location>
</feature>
<dbReference type="AlphaFoldDB" id="A0AAN8Q535"/>
<keyword evidence="3 6" id="KW-1133">Transmembrane helix</keyword>
<keyword evidence="8" id="KW-1185">Reference proteome</keyword>
<protein>
    <recommendedName>
        <fullName evidence="9">Sphingomyelin phosphodiesterase 4</fullName>
    </recommendedName>
</protein>
<keyword evidence="2 6" id="KW-0812">Transmembrane</keyword>
<evidence type="ECO:0000256" key="2">
    <source>
        <dbReference type="ARBA" id="ARBA00022692"/>
    </source>
</evidence>
<reference evidence="7 8" key="1">
    <citation type="submission" date="2024-01" db="EMBL/GenBank/DDBJ databases">
        <title>The genome of the rayed Mediterranean limpet Patella caerulea (Linnaeus, 1758).</title>
        <authorList>
            <person name="Anh-Thu Weber A."/>
            <person name="Halstead-Nussloch G."/>
        </authorList>
    </citation>
    <scope>NUCLEOTIDE SEQUENCE [LARGE SCALE GENOMIC DNA]</scope>
    <source>
        <strain evidence="7">AATW-2023a</strain>
        <tissue evidence="7">Whole specimen</tissue>
    </source>
</reference>
<dbReference type="GO" id="GO:0050290">
    <property type="term" value="F:sphingomyelin phosphodiesterase D activity"/>
    <property type="evidence" value="ECO:0007669"/>
    <property type="project" value="InterPro"/>
</dbReference>